<dbReference type="AlphaFoldDB" id="A0AAE3IW84"/>
<comment type="caution">
    <text evidence="2">The sequence shown here is derived from an EMBL/GenBank/DDBJ whole genome shotgun (WGS) entry which is preliminary data.</text>
</comment>
<organism evidence="2 3">
    <name type="scientific">Perspicuibacillus lycopersici</name>
    <dbReference type="NCBI Taxonomy" id="1325689"/>
    <lineage>
        <taxon>Bacteria</taxon>
        <taxon>Bacillati</taxon>
        <taxon>Bacillota</taxon>
        <taxon>Bacilli</taxon>
        <taxon>Bacillales</taxon>
        <taxon>Bacillaceae</taxon>
        <taxon>Perspicuibacillus</taxon>
    </lineage>
</organism>
<evidence type="ECO:0000313" key="3">
    <source>
        <dbReference type="Proteomes" id="UP001209318"/>
    </source>
</evidence>
<dbReference type="InterPro" id="IPR047741">
    <property type="entry name" value="DIP1984-like"/>
</dbReference>
<proteinExistence type="predicted"/>
<dbReference type="EMBL" id="JAOUSF010000004">
    <property type="protein sequence ID" value="MCU9614541.1"/>
    <property type="molecule type" value="Genomic_DNA"/>
</dbReference>
<evidence type="ECO:0000313" key="2">
    <source>
        <dbReference type="EMBL" id="MCU9614541.1"/>
    </source>
</evidence>
<sequence>MKLAEALIIRTDYQKKVEQLRNRLFQNVRVQDGDQPSEDPKVIMEELTDLLKKLKSLIRHINRTNLLTSFDERQSLADALTSREIIGQERKIYSELLEQANVRIDRYSRTEIKYVTTINVKEAQKHVDDLSQQYRLLDMKIQELNWKTDLME</sequence>
<dbReference type="NCBIfam" id="NF038048">
    <property type="entry name" value="DIP1984_fam"/>
    <property type="match status" value="1"/>
</dbReference>
<keyword evidence="3" id="KW-1185">Reference proteome</keyword>
<gene>
    <name evidence="2" type="ORF">OEV98_13435</name>
</gene>
<feature type="coiled-coil region" evidence="1">
    <location>
        <begin position="120"/>
        <end position="147"/>
    </location>
</feature>
<dbReference type="RefSeq" id="WP_263073835.1">
    <property type="nucleotide sequence ID" value="NZ_JAOUSF010000004.1"/>
</dbReference>
<dbReference type="CDD" id="cd12208">
    <property type="entry name" value="DIP1984-like"/>
    <property type="match status" value="1"/>
</dbReference>
<reference evidence="2" key="1">
    <citation type="submission" date="2022-10" db="EMBL/GenBank/DDBJ databases">
        <title>Description of Fervidibacillus gen. nov. in the family Fervidibacillaceae fam. nov. with two species, Fervidibacillus albus sp. nov., and Fervidibacillus halotolerans sp. nov., isolated from tidal flat sediments.</title>
        <authorList>
            <person name="Kwon K.K."/>
            <person name="Yang S.-H."/>
        </authorList>
    </citation>
    <scope>NUCLEOTIDE SEQUENCE</scope>
    <source>
        <strain evidence="2">JCM 19140</strain>
    </source>
</reference>
<name>A0AAE3IW84_9BACI</name>
<keyword evidence="1" id="KW-0175">Coiled coil</keyword>
<dbReference type="Gene3D" id="6.10.320.10">
    <property type="match status" value="1"/>
</dbReference>
<dbReference type="Proteomes" id="UP001209318">
    <property type="component" value="Unassembled WGS sequence"/>
</dbReference>
<feature type="coiled-coil region" evidence="1">
    <location>
        <begin position="3"/>
        <end position="64"/>
    </location>
</feature>
<dbReference type="Pfam" id="PF20935">
    <property type="entry name" value="DUF6847"/>
    <property type="match status" value="1"/>
</dbReference>
<evidence type="ECO:0000256" key="1">
    <source>
        <dbReference type="SAM" id="Coils"/>
    </source>
</evidence>
<protein>
    <submittedName>
        <fullName evidence="2">DIP1984 family protein</fullName>
    </submittedName>
</protein>
<accession>A0AAE3IW84</accession>